<sequence length="421" mass="48369">EASDSNRDMIAVGLLYRYGYFTQIVSASGEQIVGNDPQDFSDLPATPVRDEDGNWKKISIALPGRTVSARIWKVDVGRIELYLLDTDFEDNIDQDRSITHQLYGGDIENRFKQELLLGIGGIRALEAMGIKPDLYHCNEGHAAFIGLDRLRILIENSNLNFPEAIEWVRATTLYTTHTPVPAGHDSFDEGLVGMYMSQYPGRLGISWEQFIGLGRLHPGDQNEKFSMSYLAINLSQEVNGVSRLHGHVTQEMFSELWKGYTPDELHIGYVTNGVHFPTWVAPEALDLYKETFGDDFINNQLDFKRWEKIHKVDDGKIWELRNHLRSKTIQHVKSRLMRAIVKKLEDPRIVLETQENLKDDILTIGFARRFATYKRAHLLFRDLDRLDRIVNNPERPVQFLFAGKAHPRDTEGKEIIRQIIH</sequence>
<proteinExistence type="inferred from homology"/>
<dbReference type="PANTHER" id="PTHR42655">
    <property type="entry name" value="GLYCOGEN PHOSPHORYLASE"/>
    <property type="match status" value="1"/>
</dbReference>
<feature type="non-terminal residue" evidence="2">
    <location>
        <position position="1"/>
    </location>
</feature>
<comment type="similarity">
    <text evidence="1">Belongs to the glycogen phosphorylase family.</text>
</comment>
<feature type="non-terminal residue" evidence="2">
    <location>
        <position position="421"/>
    </location>
</feature>
<comment type="caution">
    <text evidence="2">The sequence shown here is derived from an EMBL/GenBank/DDBJ whole genome shotgun (WGS) entry which is preliminary data.</text>
</comment>
<dbReference type="PANTHER" id="PTHR42655:SF1">
    <property type="entry name" value="GLYCOGEN PHOSPHORYLASE"/>
    <property type="match status" value="1"/>
</dbReference>
<name>A0A0F9B9S8_9ZZZZ</name>
<dbReference type="EMBL" id="LAZR01050402">
    <property type="protein sequence ID" value="KKK87439.1"/>
    <property type="molecule type" value="Genomic_DNA"/>
</dbReference>
<accession>A0A0F9B9S8</accession>
<protein>
    <recommendedName>
        <fullName evidence="3">DUF3417 domain-containing protein</fullName>
    </recommendedName>
</protein>
<dbReference type="NCBIfam" id="TIGR02094">
    <property type="entry name" value="more_P_ylases"/>
    <property type="match status" value="1"/>
</dbReference>
<evidence type="ECO:0008006" key="3">
    <source>
        <dbReference type="Google" id="ProtNLM"/>
    </source>
</evidence>
<dbReference type="GO" id="GO:0008184">
    <property type="term" value="F:glycogen phosphorylase activity"/>
    <property type="evidence" value="ECO:0007669"/>
    <property type="project" value="InterPro"/>
</dbReference>
<dbReference type="Pfam" id="PF00343">
    <property type="entry name" value="Phosphorylase"/>
    <property type="match status" value="1"/>
</dbReference>
<dbReference type="Gene3D" id="3.40.50.2000">
    <property type="entry name" value="Glycogen Phosphorylase B"/>
    <property type="match status" value="2"/>
</dbReference>
<evidence type="ECO:0000313" key="2">
    <source>
        <dbReference type="EMBL" id="KKK87439.1"/>
    </source>
</evidence>
<dbReference type="SUPFAM" id="SSF53756">
    <property type="entry name" value="UDP-Glycosyltransferase/glycogen phosphorylase"/>
    <property type="match status" value="1"/>
</dbReference>
<dbReference type="InterPro" id="IPR011834">
    <property type="entry name" value="Agluc_phsphrylas"/>
</dbReference>
<reference evidence="2" key="1">
    <citation type="journal article" date="2015" name="Nature">
        <title>Complex archaea that bridge the gap between prokaryotes and eukaryotes.</title>
        <authorList>
            <person name="Spang A."/>
            <person name="Saw J.H."/>
            <person name="Jorgensen S.L."/>
            <person name="Zaremba-Niedzwiedzka K."/>
            <person name="Martijn J."/>
            <person name="Lind A.E."/>
            <person name="van Eijk R."/>
            <person name="Schleper C."/>
            <person name="Guy L."/>
            <person name="Ettema T.J."/>
        </authorList>
    </citation>
    <scope>NUCLEOTIDE SEQUENCE</scope>
</reference>
<dbReference type="AlphaFoldDB" id="A0A0F9B9S8"/>
<dbReference type="InterPro" id="IPR052182">
    <property type="entry name" value="Glycogen/Maltodextrin_Phosph"/>
</dbReference>
<dbReference type="GO" id="GO:0030170">
    <property type="term" value="F:pyridoxal phosphate binding"/>
    <property type="evidence" value="ECO:0007669"/>
    <property type="project" value="InterPro"/>
</dbReference>
<dbReference type="InterPro" id="IPR000811">
    <property type="entry name" value="Glyco_trans_35"/>
</dbReference>
<gene>
    <name evidence="2" type="ORF">LCGC14_2753230</name>
</gene>
<organism evidence="2">
    <name type="scientific">marine sediment metagenome</name>
    <dbReference type="NCBI Taxonomy" id="412755"/>
    <lineage>
        <taxon>unclassified sequences</taxon>
        <taxon>metagenomes</taxon>
        <taxon>ecological metagenomes</taxon>
    </lineage>
</organism>
<dbReference type="GO" id="GO:0005975">
    <property type="term" value="P:carbohydrate metabolic process"/>
    <property type="evidence" value="ECO:0007669"/>
    <property type="project" value="InterPro"/>
</dbReference>
<evidence type="ECO:0000256" key="1">
    <source>
        <dbReference type="ARBA" id="ARBA00006047"/>
    </source>
</evidence>